<dbReference type="PANTHER" id="PTHR11070">
    <property type="entry name" value="UVRD / RECB / PCRA DNA HELICASE FAMILY MEMBER"/>
    <property type="match status" value="1"/>
</dbReference>
<dbReference type="InterPro" id="IPR011335">
    <property type="entry name" value="Restrct_endonuc-II-like"/>
</dbReference>
<dbReference type="Pfam" id="PF13361">
    <property type="entry name" value="UvrD_C"/>
    <property type="match status" value="1"/>
</dbReference>
<sequence>MTITEVTRIRYSATQLADILEIPQPTPEQREIIESDLETAVVIAGAGSGKTTVIAQRVVYLVANDIVPAQSILGLTFTRKAVGELNSRIRTLLARFRARTDSHTSDSELRGLDVPTVSTYNSYAASIVTDHGISLGIEPDTRVLDIADATALAGEVTDTARNHEVPLNVSRSALIDQILTLGSQINEHLQSPAKVIEEVDAALDIFLTGELFADILASVRRKRIDAAAKDHLCEQITTLAAAAGLGEVPTRTRDRAARQELVALLAEWDLAKPAFGKLVHKRQVAVLVDRYLQLKRQRSAMEFADQVAFAHRIVTSDSAVREIESARWRVIMLDEYQDTSDSQFRLLKTIFAGKPVTAVGDPRQSIYGWRGASARNIGEFPLHFRSPDGSPARTRRLSTSWRNDEAILSVANRLARPLPDTDPGTELSPRPGAGEGSVTVSTTPGAPDEQFGTEQWADLARWMQSVSIRSPESTMAVLCRKRANFAPAAAALAAAGLKVHIAGSSGVLDDPFVADIHSVLHVLIDPGAGDHLMRLLSGTTCGLGASDIAALHRFTRARTRRLRAVAEQQRDQSPAAAPEAADGLGEVGLVEGIDDLLGLPGSQQAAPTGSRPGAGRPAGASAVSRDVAESGLSGEAVRRIVRLARRLRSLRRGVTTVPALVRDVIRELDIDTEIAALSDAASRARRDAVDAFLSTTLEFTANHPQAGIRSFLDWLSVLERKEGLEAPEPQPDPTAVTVMTIHASKGLEFDAVAVPNLVIGDLPSTVRDKHGWLSVGQLPYPLRGDHAKLPALDFRQIGCSTCKELNSHLDDVVRPELEAHHETEERRLAYVAVTRARSFLWLGAALRTTRIKANEFSPFLREAMAVLGVPEDSLPQDDEIPEADGVNLAEVPWPVQDLSLLKARQAIIQNLRARAAAPVDLRALASEARDPEVRAVAERILDLLAETDRNDDFALPDRLSTTGIVSFVKDPQSFADRTLRPMPYPPDEAAGLGTAFHTWIENYFGQATLGDIDLAETASALSAPARERFEKLRLTFERSEFARLDPLAIELPFELVLARRDGTQLHVPGKVDAVFRTVSGIRVVDWKTGSVPAQEELETMSLQLSVYALALSRMSRFAAARTFDAEFYFLGSDTTVRPPRLLSAPELLERLDSTAGALSSGR</sequence>
<keyword evidence="8 15" id="KW-0067">ATP-binding</keyword>
<dbReference type="InterPro" id="IPR013986">
    <property type="entry name" value="DExx_box_DNA_helicase_dom_sf"/>
</dbReference>
<dbReference type="PROSITE" id="PS51217">
    <property type="entry name" value="UVRD_HELICASE_CTER"/>
    <property type="match status" value="1"/>
</dbReference>
<feature type="region of interest" description="Disordered" evidence="16">
    <location>
        <begin position="416"/>
        <end position="450"/>
    </location>
</feature>
<keyword evidence="11" id="KW-0413">Isomerase</keyword>
<comment type="catalytic activity">
    <reaction evidence="12">
        <text>Couples ATP hydrolysis with the unwinding of duplex DNA by translocating in the 3'-5' direction.</text>
        <dbReference type="EC" id="5.6.2.4"/>
    </reaction>
</comment>
<evidence type="ECO:0000256" key="4">
    <source>
        <dbReference type="ARBA" id="ARBA00022763"/>
    </source>
</evidence>
<dbReference type="Pfam" id="PF00580">
    <property type="entry name" value="UvrD-helicase"/>
    <property type="match status" value="1"/>
</dbReference>
<evidence type="ECO:0000256" key="3">
    <source>
        <dbReference type="ARBA" id="ARBA00022741"/>
    </source>
</evidence>
<reference evidence="20" key="1">
    <citation type="journal article" date="2019" name="Int. J. Syst. Evol. Microbiol.">
        <title>The Global Catalogue of Microorganisms (GCM) 10K type strain sequencing project: providing services to taxonomists for standard genome sequencing and annotation.</title>
        <authorList>
            <consortium name="The Broad Institute Genomics Platform"/>
            <consortium name="The Broad Institute Genome Sequencing Center for Infectious Disease"/>
            <person name="Wu L."/>
            <person name="Ma J."/>
        </authorList>
    </citation>
    <scope>NUCLEOTIDE SEQUENCE [LARGE SCALE GENOMIC DNA]</scope>
    <source>
        <strain evidence="20">JCM 17458</strain>
    </source>
</reference>
<keyword evidence="9" id="KW-0238">DNA-binding</keyword>
<evidence type="ECO:0000256" key="1">
    <source>
        <dbReference type="ARBA" id="ARBA00009922"/>
    </source>
</evidence>
<dbReference type="GO" id="GO:0004386">
    <property type="term" value="F:helicase activity"/>
    <property type="evidence" value="ECO:0007669"/>
    <property type="project" value="UniProtKB-KW"/>
</dbReference>
<evidence type="ECO:0000313" key="20">
    <source>
        <dbReference type="Proteomes" id="UP001501586"/>
    </source>
</evidence>
<feature type="compositionally biased region" description="Low complexity" evidence="16">
    <location>
        <begin position="605"/>
        <end position="625"/>
    </location>
</feature>
<dbReference type="CDD" id="cd17932">
    <property type="entry name" value="DEXQc_UvrD"/>
    <property type="match status" value="1"/>
</dbReference>
<evidence type="ECO:0000256" key="13">
    <source>
        <dbReference type="ARBA" id="ARBA00034808"/>
    </source>
</evidence>
<feature type="domain" description="UvrD-like helicase ATP-binding" evidence="17">
    <location>
        <begin position="23"/>
        <end position="404"/>
    </location>
</feature>
<dbReference type="RefSeq" id="WP_236864188.1">
    <property type="nucleotide sequence ID" value="NZ_BAABAZ010000005.1"/>
</dbReference>
<accession>A0ABP8EJI4</accession>
<evidence type="ECO:0000256" key="11">
    <source>
        <dbReference type="ARBA" id="ARBA00023235"/>
    </source>
</evidence>
<evidence type="ECO:0000256" key="15">
    <source>
        <dbReference type="PROSITE-ProRule" id="PRU00560"/>
    </source>
</evidence>
<dbReference type="InterPro" id="IPR000212">
    <property type="entry name" value="DNA_helicase_UvrD/REP"/>
</dbReference>
<dbReference type="EMBL" id="BAABAZ010000005">
    <property type="protein sequence ID" value="GAA4284070.1"/>
    <property type="molecule type" value="Genomic_DNA"/>
</dbReference>
<evidence type="ECO:0000256" key="8">
    <source>
        <dbReference type="ARBA" id="ARBA00022840"/>
    </source>
</evidence>
<dbReference type="SUPFAM" id="SSF52980">
    <property type="entry name" value="Restriction endonuclease-like"/>
    <property type="match status" value="1"/>
</dbReference>
<dbReference type="Gene3D" id="3.40.50.300">
    <property type="entry name" value="P-loop containing nucleotide triphosphate hydrolases"/>
    <property type="match status" value="4"/>
</dbReference>
<feature type="domain" description="UvrD-like helicase C-terminal" evidence="18">
    <location>
        <begin position="405"/>
        <end position="746"/>
    </location>
</feature>
<dbReference type="Gene3D" id="1.10.486.10">
    <property type="entry name" value="PCRA, domain 4"/>
    <property type="match status" value="2"/>
</dbReference>
<evidence type="ECO:0000259" key="17">
    <source>
        <dbReference type="PROSITE" id="PS51198"/>
    </source>
</evidence>
<dbReference type="SUPFAM" id="SSF52540">
    <property type="entry name" value="P-loop containing nucleoside triphosphate hydrolases"/>
    <property type="match status" value="1"/>
</dbReference>
<comment type="catalytic activity">
    <reaction evidence="14">
        <text>ATP + H2O = ADP + phosphate + H(+)</text>
        <dbReference type="Rhea" id="RHEA:13065"/>
        <dbReference type="ChEBI" id="CHEBI:15377"/>
        <dbReference type="ChEBI" id="CHEBI:15378"/>
        <dbReference type="ChEBI" id="CHEBI:30616"/>
        <dbReference type="ChEBI" id="CHEBI:43474"/>
        <dbReference type="ChEBI" id="CHEBI:456216"/>
        <dbReference type="EC" id="5.6.2.4"/>
    </reaction>
</comment>
<keyword evidence="5 15" id="KW-0378">Hydrolase</keyword>
<feature type="binding site" evidence="15">
    <location>
        <begin position="44"/>
        <end position="51"/>
    </location>
    <ligand>
        <name>ATP</name>
        <dbReference type="ChEBI" id="CHEBI:30616"/>
    </ligand>
</feature>
<evidence type="ECO:0000256" key="12">
    <source>
        <dbReference type="ARBA" id="ARBA00034617"/>
    </source>
</evidence>
<protein>
    <recommendedName>
        <fullName evidence="13">DNA 3'-5' helicase</fullName>
        <ecNumber evidence="13">5.6.2.4</ecNumber>
    </recommendedName>
</protein>
<dbReference type="Proteomes" id="UP001501586">
    <property type="component" value="Unassembled WGS sequence"/>
</dbReference>
<evidence type="ECO:0000256" key="10">
    <source>
        <dbReference type="ARBA" id="ARBA00023204"/>
    </source>
</evidence>
<evidence type="ECO:0000256" key="16">
    <source>
        <dbReference type="SAM" id="MobiDB-lite"/>
    </source>
</evidence>
<feature type="region of interest" description="Disordered" evidence="16">
    <location>
        <begin position="600"/>
        <end position="627"/>
    </location>
</feature>
<dbReference type="PROSITE" id="PS51198">
    <property type="entry name" value="UVRD_HELICASE_ATP_BIND"/>
    <property type="match status" value="1"/>
</dbReference>
<keyword evidence="10" id="KW-0234">DNA repair</keyword>
<dbReference type="InterPro" id="IPR027417">
    <property type="entry name" value="P-loop_NTPase"/>
</dbReference>
<organism evidence="19 20">
    <name type="scientific">Brevibacterium daeguense</name>
    <dbReference type="NCBI Taxonomy" id="909936"/>
    <lineage>
        <taxon>Bacteria</taxon>
        <taxon>Bacillati</taxon>
        <taxon>Actinomycetota</taxon>
        <taxon>Actinomycetes</taxon>
        <taxon>Micrococcales</taxon>
        <taxon>Brevibacteriaceae</taxon>
        <taxon>Brevibacterium</taxon>
    </lineage>
</organism>
<proteinExistence type="inferred from homology"/>
<evidence type="ECO:0000259" key="18">
    <source>
        <dbReference type="PROSITE" id="PS51217"/>
    </source>
</evidence>
<comment type="caution">
    <text evidence="19">The sequence shown here is derived from an EMBL/GenBank/DDBJ whole genome shotgun (WGS) entry which is preliminary data.</text>
</comment>
<name>A0ABP8EJI4_9MICO</name>
<dbReference type="InterPro" id="IPR038726">
    <property type="entry name" value="PDDEXK_AddAB-type"/>
</dbReference>
<dbReference type="PANTHER" id="PTHR11070:SF55">
    <property type="entry name" value="DNA 3'-5' HELICASE"/>
    <property type="match status" value="1"/>
</dbReference>
<evidence type="ECO:0000256" key="5">
    <source>
        <dbReference type="ARBA" id="ARBA00022801"/>
    </source>
</evidence>
<keyword evidence="3 15" id="KW-0547">Nucleotide-binding</keyword>
<dbReference type="Pfam" id="PF12705">
    <property type="entry name" value="PDDEXK_1"/>
    <property type="match status" value="1"/>
</dbReference>
<dbReference type="EC" id="5.6.2.4" evidence="13"/>
<keyword evidence="7" id="KW-0269">Exonuclease</keyword>
<dbReference type="InterPro" id="IPR014017">
    <property type="entry name" value="DNA_helicase_UvrD-like_C"/>
</dbReference>
<evidence type="ECO:0000256" key="6">
    <source>
        <dbReference type="ARBA" id="ARBA00022806"/>
    </source>
</evidence>
<dbReference type="InterPro" id="IPR014016">
    <property type="entry name" value="UvrD-like_ATP-bd"/>
</dbReference>
<keyword evidence="2" id="KW-0540">Nuclease</keyword>
<evidence type="ECO:0000313" key="19">
    <source>
        <dbReference type="EMBL" id="GAA4284070.1"/>
    </source>
</evidence>
<evidence type="ECO:0000256" key="7">
    <source>
        <dbReference type="ARBA" id="ARBA00022839"/>
    </source>
</evidence>
<evidence type="ECO:0000256" key="9">
    <source>
        <dbReference type="ARBA" id="ARBA00023125"/>
    </source>
</evidence>
<gene>
    <name evidence="19" type="ORF">GCM10022261_16010</name>
</gene>
<keyword evidence="4" id="KW-0227">DNA damage</keyword>
<comment type="similarity">
    <text evidence="1">Belongs to the helicase family. UvrD subfamily.</text>
</comment>
<keyword evidence="6 15" id="KW-0347">Helicase</keyword>
<dbReference type="Gene3D" id="3.90.320.10">
    <property type="match status" value="1"/>
</dbReference>
<evidence type="ECO:0000256" key="2">
    <source>
        <dbReference type="ARBA" id="ARBA00022722"/>
    </source>
</evidence>
<dbReference type="InterPro" id="IPR011604">
    <property type="entry name" value="PDDEXK-like_dom_sf"/>
</dbReference>
<evidence type="ECO:0000256" key="14">
    <source>
        <dbReference type="ARBA" id="ARBA00048988"/>
    </source>
</evidence>
<dbReference type="Gene3D" id="1.10.10.160">
    <property type="match status" value="1"/>
</dbReference>
<keyword evidence="20" id="KW-1185">Reference proteome</keyword>